<evidence type="ECO:0000256" key="2">
    <source>
        <dbReference type="ARBA" id="ARBA00012007"/>
    </source>
</evidence>
<dbReference type="EMBL" id="KZ679006">
    <property type="protein sequence ID" value="PSS27470.1"/>
    <property type="molecule type" value="Genomic_DNA"/>
</dbReference>
<dbReference type="GO" id="GO:0006388">
    <property type="term" value="P:tRNA splicing, via endonucleolytic cleavage and ligation"/>
    <property type="evidence" value="ECO:0007669"/>
    <property type="project" value="TreeGrafter"/>
</dbReference>
<dbReference type="FunCoup" id="A0A2T3BDI2">
    <property type="interactions" value="229"/>
</dbReference>
<dbReference type="PANTHER" id="PTHR12684:SF2">
    <property type="entry name" value="TRNA 2'-PHOSPHOTRANSFERASE 1"/>
    <property type="match status" value="1"/>
</dbReference>
<dbReference type="InParanoid" id="A0A2T3BDI2"/>
<dbReference type="Pfam" id="PF01885">
    <property type="entry name" value="PTS_2-RNA"/>
    <property type="match status" value="1"/>
</dbReference>
<dbReference type="GO" id="GO:0000215">
    <property type="term" value="F:tRNA 2'-phosphotransferase activity"/>
    <property type="evidence" value="ECO:0007669"/>
    <property type="project" value="UniProtKB-EC"/>
</dbReference>
<dbReference type="SUPFAM" id="SSF56399">
    <property type="entry name" value="ADP-ribosylation"/>
    <property type="match status" value="1"/>
</dbReference>
<dbReference type="RefSeq" id="XP_024724995.1">
    <property type="nucleotide sequence ID" value="XM_024863253.1"/>
</dbReference>
<feature type="compositionally biased region" description="Low complexity" evidence="4">
    <location>
        <begin position="150"/>
        <end position="171"/>
    </location>
</feature>
<evidence type="ECO:0000256" key="1">
    <source>
        <dbReference type="ARBA" id="ARBA00003343"/>
    </source>
</evidence>
<feature type="compositionally biased region" description="Basic residues" evidence="4">
    <location>
        <begin position="301"/>
        <end position="315"/>
    </location>
</feature>
<dbReference type="Gene3D" id="1.10.10.970">
    <property type="entry name" value="RNA 2'-phosphotransferase, Tpt1/KptA family, N-terminal domain"/>
    <property type="match status" value="1"/>
</dbReference>
<dbReference type="PANTHER" id="PTHR12684">
    <property type="entry name" value="PUTATIVE PHOSPHOTRANSFERASE"/>
    <property type="match status" value="1"/>
</dbReference>
<dbReference type="InterPro" id="IPR002745">
    <property type="entry name" value="Ptrans_KptA/Tpt1"/>
</dbReference>
<keyword evidence="6" id="KW-1185">Reference proteome</keyword>
<gene>
    <name evidence="5" type="ORF">M430DRAFT_154557</name>
</gene>
<evidence type="ECO:0000256" key="3">
    <source>
        <dbReference type="ARBA" id="ARBA00047949"/>
    </source>
</evidence>
<comment type="catalytic activity">
    <reaction evidence="3">
        <text>2'-phospho-[ligated tRNA] + NAD(+) = mature tRNA + ADP-alpha-D-ribose 1'',2''-cyclic phosphate + nicotinamide</text>
        <dbReference type="Rhea" id="RHEA:23324"/>
        <dbReference type="Rhea" id="RHEA-COMP:11106"/>
        <dbReference type="Rhea" id="RHEA-COMP:11107"/>
        <dbReference type="ChEBI" id="CHEBI:17154"/>
        <dbReference type="ChEBI" id="CHEBI:57540"/>
        <dbReference type="ChEBI" id="CHEBI:76596"/>
        <dbReference type="ChEBI" id="CHEBI:82883"/>
        <dbReference type="ChEBI" id="CHEBI:85027"/>
        <dbReference type="EC" id="2.7.1.160"/>
    </reaction>
</comment>
<organism evidence="5 6">
    <name type="scientific">Amorphotheca resinae ATCC 22711</name>
    <dbReference type="NCBI Taxonomy" id="857342"/>
    <lineage>
        <taxon>Eukaryota</taxon>
        <taxon>Fungi</taxon>
        <taxon>Dikarya</taxon>
        <taxon>Ascomycota</taxon>
        <taxon>Pezizomycotina</taxon>
        <taxon>Leotiomycetes</taxon>
        <taxon>Helotiales</taxon>
        <taxon>Amorphothecaceae</taxon>
        <taxon>Amorphotheca</taxon>
    </lineage>
</organism>
<proteinExistence type="predicted"/>
<dbReference type="EC" id="2.7.1.160" evidence="2"/>
<dbReference type="STRING" id="857342.A0A2T3BDI2"/>
<feature type="region of interest" description="Disordered" evidence="4">
    <location>
        <begin position="299"/>
        <end position="332"/>
    </location>
</feature>
<evidence type="ECO:0000256" key="4">
    <source>
        <dbReference type="SAM" id="MobiDB-lite"/>
    </source>
</evidence>
<dbReference type="AlphaFoldDB" id="A0A2T3BDI2"/>
<dbReference type="Proteomes" id="UP000241818">
    <property type="component" value="Unassembled WGS sequence"/>
</dbReference>
<sequence>MAAAVLPAMQGLTLDREIMPPSPVSQNSSRHGRSRHGGSAAKGNKTRGRGYSIVDEREVMISKALSWVLKRTVEEGEEQEEGADKLVADSEGWVDCEEVLQRPNLEALQVTFSELQDLVVSPSSKSRFALKLSPEAEDDSSDPSDYLIRANPTHTPQAAAAPAAPKFTPITSETEDLPDLIVYETSYANYPLILASGGIKRAGGQAHLQFASIKVEEDGTEVRPFSDADVSIFIDLRAVMEADDSITWARAENGNVVTEGDANGVIEKKYWKKAVGRRADIGVLFEDGEVRKEVPIGLRGKGVKGKRGGGKGKGRGLKEMKAQSEDEGSASD</sequence>
<dbReference type="GeneID" id="36571334"/>
<protein>
    <recommendedName>
        <fullName evidence="2">2'-phosphotransferase</fullName>
        <ecNumber evidence="2">2.7.1.160</ecNumber>
    </recommendedName>
</protein>
<dbReference type="InterPro" id="IPR042080">
    <property type="entry name" value="RNA_2'-PTrans_N"/>
</dbReference>
<accession>A0A2T3BDI2</accession>
<evidence type="ECO:0000313" key="5">
    <source>
        <dbReference type="EMBL" id="PSS27470.1"/>
    </source>
</evidence>
<feature type="region of interest" description="Disordered" evidence="4">
    <location>
        <begin position="132"/>
        <end position="171"/>
    </location>
</feature>
<name>A0A2T3BDI2_AMORE</name>
<dbReference type="OrthoDB" id="419694at2759"/>
<comment type="function">
    <text evidence="1">Catalyzes the last step of tRNA splicing, the transfer of the splice junction 2'-phosphate from ligated tRNA to NAD to produce ADP-ribose 1''-2'' cyclic phosphate.</text>
</comment>
<feature type="region of interest" description="Disordered" evidence="4">
    <location>
        <begin position="14"/>
        <end position="47"/>
    </location>
</feature>
<reference evidence="5 6" key="1">
    <citation type="journal article" date="2018" name="New Phytol.">
        <title>Comparative genomics and transcriptomics depict ericoid mycorrhizal fungi as versatile saprotrophs and plant mutualists.</title>
        <authorList>
            <person name="Martino E."/>
            <person name="Morin E."/>
            <person name="Grelet G.A."/>
            <person name="Kuo A."/>
            <person name="Kohler A."/>
            <person name="Daghino S."/>
            <person name="Barry K.W."/>
            <person name="Cichocki N."/>
            <person name="Clum A."/>
            <person name="Dockter R.B."/>
            <person name="Hainaut M."/>
            <person name="Kuo R.C."/>
            <person name="LaButti K."/>
            <person name="Lindahl B.D."/>
            <person name="Lindquist E.A."/>
            <person name="Lipzen A."/>
            <person name="Khouja H.R."/>
            <person name="Magnuson J."/>
            <person name="Murat C."/>
            <person name="Ohm R.A."/>
            <person name="Singer S.W."/>
            <person name="Spatafora J.W."/>
            <person name="Wang M."/>
            <person name="Veneault-Fourrey C."/>
            <person name="Henrissat B."/>
            <person name="Grigoriev I.V."/>
            <person name="Martin F.M."/>
            <person name="Perotto S."/>
        </authorList>
    </citation>
    <scope>NUCLEOTIDE SEQUENCE [LARGE SCALE GENOMIC DNA]</scope>
    <source>
        <strain evidence="5 6">ATCC 22711</strain>
    </source>
</reference>
<evidence type="ECO:0000313" key="6">
    <source>
        <dbReference type="Proteomes" id="UP000241818"/>
    </source>
</evidence>